<dbReference type="EMBL" id="BMAW01071469">
    <property type="protein sequence ID" value="GFT78193.1"/>
    <property type="molecule type" value="Genomic_DNA"/>
</dbReference>
<reference evidence="1" key="1">
    <citation type="submission" date="2020-08" db="EMBL/GenBank/DDBJ databases">
        <title>Multicomponent nature underlies the extraordinary mechanical properties of spider dragline silk.</title>
        <authorList>
            <person name="Kono N."/>
            <person name="Nakamura H."/>
            <person name="Mori M."/>
            <person name="Yoshida Y."/>
            <person name="Ohtoshi R."/>
            <person name="Malay A.D."/>
            <person name="Moran D.A.P."/>
            <person name="Tomita M."/>
            <person name="Numata K."/>
            <person name="Arakawa K."/>
        </authorList>
    </citation>
    <scope>NUCLEOTIDE SEQUENCE</scope>
</reference>
<proteinExistence type="predicted"/>
<evidence type="ECO:0000313" key="2">
    <source>
        <dbReference type="Proteomes" id="UP000887013"/>
    </source>
</evidence>
<evidence type="ECO:0000313" key="1">
    <source>
        <dbReference type="EMBL" id="GFT78193.1"/>
    </source>
</evidence>
<dbReference type="Proteomes" id="UP000887013">
    <property type="component" value="Unassembled WGS sequence"/>
</dbReference>
<sequence length="54" mass="5991">MSEGSNMNEHFAQMLEVIVKLKAEGEEVKDDRIAALLLVSVPKSYDILIMALEA</sequence>
<organism evidence="1 2">
    <name type="scientific">Nephila pilipes</name>
    <name type="common">Giant wood spider</name>
    <name type="synonym">Nephila maculata</name>
    <dbReference type="NCBI Taxonomy" id="299642"/>
    <lineage>
        <taxon>Eukaryota</taxon>
        <taxon>Metazoa</taxon>
        <taxon>Ecdysozoa</taxon>
        <taxon>Arthropoda</taxon>
        <taxon>Chelicerata</taxon>
        <taxon>Arachnida</taxon>
        <taxon>Araneae</taxon>
        <taxon>Araneomorphae</taxon>
        <taxon>Entelegynae</taxon>
        <taxon>Araneoidea</taxon>
        <taxon>Nephilidae</taxon>
        <taxon>Nephila</taxon>
    </lineage>
</organism>
<comment type="caution">
    <text evidence="1">The sequence shown here is derived from an EMBL/GenBank/DDBJ whole genome shotgun (WGS) entry which is preliminary data.</text>
</comment>
<dbReference type="Pfam" id="PF14223">
    <property type="entry name" value="Retrotran_gag_2"/>
    <property type="match status" value="1"/>
</dbReference>
<feature type="non-terminal residue" evidence="1">
    <location>
        <position position="54"/>
    </location>
</feature>
<keyword evidence="2" id="KW-1185">Reference proteome</keyword>
<accession>A0A8X6U3L2</accession>
<name>A0A8X6U3L2_NEPPI</name>
<evidence type="ECO:0008006" key="3">
    <source>
        <dbReference type="Google" id="ProtNLM"/>
    </source>
</evidence>
<gene>
    <name evidence="1" type="ORF">NPIL_223121</name>
</gene>
<dbReference type="AlphaFoldDB" id="A0A8X6U3L2"/>
<protein>
    <recommendedName>
        <fullName evidence="3">Retrovirus-related Pol polyprotein from transposon TNT 1-94</fullName>
    </recommendedName>
</protein>
<dbReference type="OrthoDB" id="7635258at2759"/>